<dbReference type="InterPro" id="IPR011704">
    <property type="entry name" value="ATPase_dyneun-rel_AAA"/>
</dbReference>
<dbReference type="PANTHER" id="PTHR37291">
    <property type="entry name" value="5-METHYLCYTOSINE-SPECIFIC RESTRICTION ENZYME B"/>
    <property type="match status" value="1"/>
</dbReference>
<dbReference type="STRING" id="1043493.SAMN05421637_2101"/>
<keyword evidence="4" id="KW-1185">Reference proteome</keyword>
<dbReference type="InterPro" id="IPR025745">
    <property type="entry name" value="Mrr-like_N_dom"/>
</dbReference>
<dbReference type="eggNOG" id="COG4240">
    <property type="taxonomic scope" value="Bacteria"/>
</dbReference>
<name>A0A1H6ZDH1_9MICO</name>
<reference evidence="4" key="1">
    <citation type="submission" date="2016-10" db="EMBL/GenBank/DDBJ databases">
        <authorList>
            <person name="Varghese N."/>
        </authorList>
    </citation>
    <scope>NUCLEOTIDE SEQUENCE [LARGE SCALE GENOMIC DNA]</scope>
    <source>
        <strain evidence="4">DSM 24868</strain>
    </source>
</reference>
<evidence type="ECO:0000313" key="4">
    <source>
        <dbReference type="Proteomes" id="UP000183315"/>
    </source>
</evidence>
<dbReference type="Proteomes" id="UP000183315">
    <property type="component" value="Unassembled WGS sequence"/>
</dbReference>
<dbReference type="RefSeq" id="WP_074789422.1">
    <property type="nucleotide sequence ID" value="NZ_BBLU01000015.1"/>
</dbReference>
<protein>
    <submittedName>
        <fullName evidence="3">Mrr N-terminal domain-containing protein</fullName>
    </submittedName>
</protein>
<accession>A0A1H6ZDH1</accession>
<dbReference type="SUPFAM" id="SSF52540">
    <property type="entry name" value="P-loop containing nucleoside triphosphate hydrolases"/>
    <property type="match status" value="1"/>
</dbReference>
<dbReference type="GO" id="GO:0005524">
    <property type="term" value="F:ATP binding"/>
    <property type="evidence" value="ECO:0007669"/>
    <property type="project" value="InterPro"/>
</dbReference>
<feature type="domain" description="AAA+ ATPase" evidence="2">
    <location>
        <begin position="168"/>
        <end position="332"/>
    </location>
</feature>
<dbReference type="PANTHER" id="PTHR37291:SF1">
    <property type="entry name" value="TYPE IV METHYL-DIRECTED RESTRICTION ENZYME ECOKMCRB SUBUNIT"/>
    <property type="match status" value="1"/>
</dbReference>
<dbReference type="Pfam" id="PF14338">
    <property type="entry name" value="Mrr_N"/>
    <property type="match status" value="1"/>
</dbReference>
<dbReference type="Gene3D" id="3.40.50.300">
    <property type="entry name" value="P-loop containing nucleotide triphosphate hydrolases"/>
    <property type="match status" value="1"/>
</dbReference>
<feature type="region of interest" description="Disordered" evidence="1">
    <location>
        <begin position="116"/>
        <end position="148"/>
    </location>
</feature>
<dbReference type="OrthoDB" id="9781481at2"/>
<dbReference type="Pfam" id="PF07728">
    <property type="entry name" value="AAA_5"/>
    <property type="match status" value="1"/>
</dbReference>
<feature type="compositionally biased region" description="Acidic residues" evidence="1">
    <location>
        <begin position="118"/>
        <end position="131"/>
    </location>
</feature>
<evidence type="ECO:0000313" key="3">
    <source>
        <dbReference type="EMBL" id="SEJ51613.1"/>
    </source>
</evidence>
<evidence type="ECO:0000259" key="2">
    <source>
        <dbReference type="SMART" id="SM00382"/>
    </source>
</evidence>
<dbReference type="InterPro" id="IPR003593">
    <property type="entry name" value="AAA+_ATPase"/>
</dbReference>
<proteinExistence type="predicted"/>
<evidence type="ECO:0000256" key="1">
    <source>
        <dbReference type="SAM" id="MobiDB-lite"/>
    </source>
</evidence>
<dbReference type="SMART" id="SM00382">
    <property type="entry name" value="AAA"/>
    <property type="match status" value="1"/>
</dbReference>
<feature type="compositionally biased region" description="Polar residues" evidence="1">
    <location>
        <begin position="132"/>
        <end position="142"/>
    </location>
</feature>
<dbReference type="CDD" id="cd00009">
    <property type="entry name" value="AAA"/>
    <property type="match status" value="1"/>
</dbReference>
<dbReference type="InterPro" id="IPR027417">
    <property type="entry name" value="P-loop_NTPase"/>
</dbReference>
<organism evidence="3 4">
    <name type="scientific">Demequina mangrovi</name>
    <dbReference type="NCBI Taxonomy" id="1043493"/>
    <lineage>
        <taxon>Bacteria</taxon>
        <taxon>Bacillati</taxon>
        <taxon>Actinomycetota</taxon>
        <taxon>Actinomycetes</taxon>
        <taxon>Micrococcales</taxon>
        <taxon>Demequinaceae</taxon>
        <taxon>Demequina</taxon>
    </lineage>
</organism>
<dbReference type="eggNOG" id="COG1401">
    <property type="taxonomic scope" value="Bacteria"/>
</dbReference>
<dbReference type="InterPro" id="IPR052934">
    <property type="entry name" value="Methyl-DNA_Rec/Restrict_Enz"/>
</dbReference>
<dbReference type="EMBL" id="FNZI01000004">
    <property type="protein sequence ID" value="SEJ51613.1"/>
    <property type="molecule type" value="Genomic_DNA"/>
</dbReference>
<sequence length="423" mass="47934">MSDDDTLRYDVYAHAMLRALVDLGGTAPKSEVIARVAHYVEPNERESSKLKSGRVRWANMVAWLSTDFKAARWIVKPTFGQWSITDAGRHALETMTPSELQTTAARLYREERRRLEEQDISIMDDEEDEDTTAATPRSSSIPPTDDALVGATTMPRASLSEYLSLLASRKQIVLYGPPGTGKTFIAQQLASHIVGELKAAYTIVQFHPSYAYEDFFEGFRPVVRDGVASYELRHGPLRKIAAEAENNPGQPYVLVIDEINRANIAKVFGELYYLLEYRDEQITLQYQTAEQFSLPPNVYIIATMNTVDRSIALVDAAIRRRFSFIELHPSEEPVAGVLERKGHADLSRLLTRLNSLIGEQRRDLQIGPSYLMRPEARTSDGLERIWRYDILPLLEEQFLGDLSREEVHRRFALARLVSTTPDS</sequence>
<dbReference type="AlphaFoldDB" id="A0A1H6ZDH1"/>
<dbReference type="GO" id="GO:0016887">
    <property type="term" value="F:ATP hydrolysis activity"/>
    <property type="evidence" value="ECO:0007669"/>
    <property type="project" value="InterPro"/>
</dbReference>
<gene>
    <name evidence="3" type="ORF">SAMN05421637_2101</name>
</gene>